<dbReference type="PANTHER" id="PTHR45947:SF3">
    <property type="entry name" value="SULFOQUINOVOSYL TRANSFERASE SQD2"/>
    <property type="match status" value="1"/>
</dbReference>
<dbReference type="AlphaFoldDB" id="W9GMR9"/>
<dbReference type="InterPro" id="IPR028098">
    <property type="entry name" value="Glyco_trans_4-like_N"/>
</dbReference>
<sequence length="434" mass="48817">MTSRRHILLLGMQFPPARGSGVYRIRAWANHLAARGHDVTVLAASRQYWHDLSGDLDEELAARTHPRVSVVEMDLPREHLVQDVARMSFVHANFPRAYLLAHQALQRKVFPEPYAPMLPTFVLQGLKVHRLKPVDLILSTGNPYAQYGAAMILGRLIRRPYVVDYHDPWTLDLWQEEDAFPPGHLAHRWERRIIDGAARIITVNQPLVDWYQARYPEAAGRVRLVENGLAPDTVTEPPFSPVGDRPLRVGFLGTIRNDLPLAEFLDGWELAQQSPELAGASMNFYGYLGFFRQHANGILQRLTRSEDQRVKWHGPVSQTKVSEVLGSLDVMAMLLTSSRYVTAGKGFDYMASGRPVVGVHDPRNDTTTLFKNYPLFFGAREVTAEAIASALVEGARAARAETVAEFRACRAEALKHTWDAAIAPVADEFEELMR</sequence>
<dbReference type="EMBL" id="AWQS01000009">
    <property type="protein sequence ID" value="EWT07531.1"/>
    <property type="molecule type" value="Genomic_DNA"/>
</dbReference>
<dbReference type="Gene3D" id="3.40.50.2000">
    <property type="entry name" value="Glycogen Phosphorylase B"/>
    <property type="match status" value="2"/>
</dbReference>
<proteinExistence type="predicted"/>
<evidence type="ECO:0000259" key="4">
    <source>
        <dbReference type="Pfam" id="PF13579"/>
    </source>
</evidence>
<evidence type="ECO:0000313" key="5">
    <source>
        <dbReference type="EMBL" id="EWT07531.1"/>
    </source>
</evidence>
<keyword evidence="6" id="KW-1185">Reference proteome</keyword>
<reference evidence="6" key="1">
    <citation type="submission" date="2013-08" db="EMBL/GenBank/DDBJ databases">
        <title>Intrasporangium oryzae NRRL B-24470.</title>
        <authorList>
            <person name="Liu H."/>
            <person name="Wang G."/>
        </authorList>
    </citation>
    <scope>NUCLEOTIDE SEQUENCE [LARGE SCALE GENOMIC DNA]</scope>
    <source>
        <strain evidence="6">Q5-1</strain>
    </source>
</reference>
<protein>
    <recommendedName>
        <fullName evidence="1">D-inositol 3-phosphate glycosyltransferase</fullName>
    </recommendedName>
</protein>
<dbReference type="InterPro" id="IPR050194">
    <property type="entry name" value="Glycosyltransferase_grp1"/>
</dbReference>
<dbReference type="GO" id="GO:0016757">
    <property type="term" value="F:glycosyltransferase activity"/>
    <property type="evidence" value="ECO:0007669"/>
    <property type="project" value="UniProtKB-KW"/>
</dbReference>
<dbReference type="PANTHER" id="PTHR45947">
    <property type="entry name" value="SULFOQUINOVOSYL TRANSFERASE SQD2"/>
    <property type="match status" value="1"/>
</dbReference>
<dbReference type="Pfam" id="PF13579">
    <property type="entry name" value="Glyco_trans_4_4"/>
    <property type="match status" value="1"/>
</dbReference>
<comment type="caution">
    <text evidence="5">The sequence shown here is derived from an EMBL/GenBank/DDBJ whole genome shotgun (WGS) entry which is preliminary data.</text>
</comment>
<dbReference type="GO" id="GO:1901137">
    <property type="term" value="P:carbohydrate derivative biosynthetic process"/>
    <property type="evidence" value="ECO:0007669"/>
    <property type="project" value="UniProtKB-ARBA"/>
</dbReference>
<organism evidence="5 6">
    <name type="scientific">Intrasporangium chromatireducens Q5-1</name>
    <dbReference type="NCBI Taxonomy" id="584657"/>
    <lineage>
        <taxon>Bacteria</taxon>
        <taxon>Bacillati</taxon>
        <taxon>Actinomycetota</taxon>
        <taxon>Actinomycetes</taxon>
        <taxon>Micrococcales</taxon>
        <taxon>Intrasporangiaceae</taxon>
        <taxon>Intrasporangium</taxon>
    </lineage>
</organism>
<accession>W9GMR9</accession>
<evidence type="ECO:0000256" key="1">
    <source>
        <dbReference type="ARBA" id="ARBA00021292"/>
    </source>
</evidence>
<dbReference type="SUPFAM" id="SSF53756">
    <property type="entry name" value="UDP-Glycosyltransferase/glycogen phosphorylase"/>
    <property type="match status" value="1"/>
</dbReference>
<name>W9GMR9_9MICO</name>
<evidence type="ECO:0000256" key="3">
    <source>
        <dbReference type="ARBA" id="ARBA00022679"/>
    </source>
</evidence>
<evidence type="ECO:0000256" key="2">
    <source>
        <dbReference type="ARBA" id="ARBA00022676"/>
    </source>
</evidence>
<feature type="domain" description="Glycosyltransferase subfamily 4-like N-terminal" evidence="4">
    <location>
        <begin position="24"/>
        <end position="228"/>
    </location>
</feature>
<keyword evidence="3 5" id="KW-0808">Transferase</keyword>
<gene>
    <name evidence="5" type="ORF">N864_06395</name>
</gene>
<evidence type="ECO:0000313" key="6">
    <source>
        <dbReference type="Proteomes" id="UP000019494"/>
    </source>
</evidence>
<keyword evidence="2" id="KW-0328">Glycosyltransferase</keyword>
<dbReference type="Proteomes" id="UP000019494">
    <property type="component" value="Unassembled WGS sequence"/>
</dbReference>